<dbReference type="Pfam" id="PF02518">
    <property type="entry name" value="HATPase_c"/>
    <property type="match status" value="1"/>
</dbReference>
<dbReference type="Gene3D" id="3.30.450.20">
    <property type="entry name" value="PAS domain"/>
    <property type="match status" value="3"/>
</dbReference>
<dbReference type="InterPro" id="IPR036890">
    <property type="entry name" value="HATPase_C_sf"/>
</dbReference>
<feature type="domain" description="PAS" evidence="7">
    <location>
        <begin position="592"/>
        <end position="662"/>
    </location>
</feature>
<evidence type="ECO:0000256" key="4">
    <source>
        <dbReference type="ARBA" id="ARBA00022679"/>
    </source>
</evidence>
<dbReference type="InterPro" id="IPR003594">
    <property type="entry name" value="HATPase_dom"/>
</dbReference>
<comment type="catalytic activity">
    <reaction evidence="1">
        <text>ATP + protein L-histidine = ADP + protein N-phospho-L-histidine.</text>
        <dbReference type="EC" id="2.7.13.3"/>
    </reaction>
</comment>
<dbReference type="PANTHER" id="PTHR43304">
    <property type="entry name" value="PHYTOCHROME-LIKE PROTEIN CPH1"/>
    <property type="match status" value="1"/>
</dbReference>
<dbReference type="Gene3D" id="3.30.565.10">
    <property type="entry name" value="Histidine kinase-like ATPase, C-terminal domain"/>
    <property type="match status" value="1"/>
</dbReference>
<dbReference type="InterPro" id="IPR029016">
    <property type="entry name" value="GAF-like_dom_sf"/>
</dbReference>
<protein>
    <recommendedName>
        <fullName evidence="2">histidine kinase</fullName>
        <ecNumber evidence="2">2.7.13.3</ecNumber>
    </recommendedName>
</protein>
<dbReference type="Pfam" id="PF00512">
    <property type="entry name" value="HisKA"/>
    <property type="match status" value="1"/>
</dbReference>
<dbReference type="InterPro" id="IPR003661">
    <property type="entry name" value="HisK_dim/P_dom"/>
</dbReference>
<dbReference type="GeneID" id="30954405"/>
<dbReference type="Proteomes" id="UP000187321">
    <property type="component" value="Chromosome"/>
</dbReference>
<sequence>MAASNPPPGQLRSRIRQQEVVAELSQLALESTELESLLAAATSAARDTLDVAYCGVLESRNGGETMVVRADEGWRNGTVGTAVGPLDSDTVVGTALETDMAVVVEDIDAADSVTQSSLSVDHDAVGGVGVSIESDGDPWGVFVVYTAEHRGFADHDVAFLEDVTSLLASAVQNRQQHQRLETELETTVDRISDAVVGLDTEWQFTYANDRARELLDREDADLHGTNFWEAFPEAIDSTFGQEYRRAMERQESTAFEAYYPPLETWFEVHVYPSETGLSIYFRDITSRKQTERELQRTNRTLQQLYAITADRERTFEEKVQELLDIGRERLGLEVGFMADIEPQNDRFEVVHSSGDDERLRPGTVTELSETYCRKTVESDELLVLTNAPVQGWADDRAYDRWDFDSYLGSKIHVDDELFGTLCFADEEPRSDAFTPAERGFVELLTQWLSYELERQQRKRELEVSEQRYRTLIEHFPNGMVALFDDDLRYTLAGGGVLEELDVSTETLVGQTVEERYEGETREAFESNFRAALSGERRRFEYHLHGREWLAYALPVEDDDGTVFAGMVMVQDVTARKEQEEKLREREAHLERFKAYTDDILDAIDDVFYVVDEDGSFQRWNETLCHVTGYSDEEIASMSSIALFEQDDHEQMIEAIGTAFETGYARTETNLVTKSGETIPYEFIASTLEDPTGEPVLTGVGRDISNRRADERRREVLVGELEASNERLEQFAYAASHDLQEPLRMVTSYLTLLEHRYSEELDEDAEEFIEYAVDGASRMQEMIDGLLAYSRVDTQGNPFEVVDCEDILEDVVTDLEVRIEETGAAITVESLPSVYGDPGQLRQVFQNLLDNALTYSGEQSPQIAVFAERDGHEWHISVQDHGIGIDPDNADRIFQVFDRLHSVDEYAGTGIGLALCQRIVERHDGDIRVVSEPGEGARFTVTLPAPPETASTTTPASK</sequence>
<dbReference type="InterPro" id="IPR003018">
    <property type="entry name" value="GAF"/>
</dbReference>
<dbReference type="SMART" id="SM00387">
    <property type="entry name" value="HATPase_c"/>
    <property type="match status" value="1"/>
</dbReference>
<dbReference type="EMBL" id="FTNP01000001">
    <property type="protein sequence ID" value="SIR30901.1"/>
    <property type="molecule type" value="Genomic_DNA"/>
</dbReference>
<dbReference type="OrthoDB" id="342253at2157"/>
<dbReference type="InterPro" id="IPR004358">
    <property type="entry name" value="Sig_transdc_His_kin-like_C"/>
</dbReference>
<dbReference type="AlphaFoldDB" id="A0A1N6ZVW3"/>
<dbReference type="SUPFAM" id="SSF55874">
    <property type="entry name" value="ATPase domain of HSP90 chaperone/DNA topoisomerase II/histidine kinase"/>
    <property type="match status" value="1"/>
</dbReference>
<dbReference type="Gene3D" id="1.10.287.130">
    <property type="match status" value="1"/>
</dbReference>
<feature type="domain" description="PAC" evidence="8">
    <location>
        <begin position="532"/>
        <end position="584"/>
    </location>
</feature>
<dbReference type="SMART" id="SM00065">
    <property type="entry name" value="GAF"/>
    <property type="match status" value="2"/>
</dbReference>
<dbReference type="NCBIfam" id="TIGR00229">
    <property type="entry name" value="sensory_box"/>
    <property type="match status" value="3"/>
</dbReference>
<dbReference type="RefSeq" id="WP_076579483.1">
    <property type="nucleotide sequence ID" value="NZ_CP019327.1"/>
</dbReference>
<feature type="domain" description="Histidine kinase" evidence="6">
    <location>
        <begin position="733"/>
        <end position="946"/>
    </location>
</feature>
<evidence type="ECO:0000313" key="9">
    <source>
        <dbReference type="EMBL" id="APX95228.1"/>
    </source>
</evidence>
<dbReference type="SUPFAM" id="SSF47384">
    <property type="entry name" value="Homodimeric domain of signal transducing histidine kinase"/>
    <property type="match status" value="1"/>
</dbReference>
<dbReference type="PANTHER" id="PTHR43304:SF1">
    <property type="entry name" value="PAC DOMAIN-CONTAINING PROTEIN"/>
    <property type="match status" value="1"/>
</dbReference>
<evidence type="ECO:0000256" key="2">
    <source>
        <dbReference type="ARBA" id="ARBA00012438"/>
    </source>
</evidence>
<evidence type="ECO:0000259" key="6">
    <source>
        <dbReference type="PROSITE" id="PS50109"/>
    </source>
</evidence>
<dbReference type="CDD" id="cd00082">
    <property type="entry name" value="HisKA"/>
    <property type="match status" value="1"/>
</dbReference>
<dbReference type="Gene3D" id="3.30.450.40">
    <property type="match status" value="2"/>
</dbReference>
<evidence type="ECO:0000256" key="5">
    <source>
        <dbReference type="ARBA" id="ARBA00022777"/>
    </source>
</evidence>
<dbReference type="PROSITE" id="PS50112">
    <property type="entry name" value="PAS"/>
    <property type="match status" value="2"/>
</dbReference>
<dbReference type="InterPro" id="IPR013656">
    <property type="entry name" value="PAS_4"/>
</dbReference>
<dbReference type="EC" id="2.7.13.3" evidence="2"/>
<dbReference type="InterPro" id="IPR036097">
    <property type="entry name" value="HisK_dim/P_sf"/>
</dbReference>
<dbReference type="Pfam" id="PF01590">
    <property type="entry name" value="GAF"/>
    <property type="match status" value="2"/>
</dbReference>
<dbReference type="InterPro" id="IPR035965">
    <property type="entry name" value="PAS-like_dom_sf"/>
</dbReference>
<dbReference type="InterPro" id="IPR052162">
    <property type="entry name" value="Sensor_kinase/Photoreceptor"/>
</dbReference>
<accession>A0A1N6ZVW3</accession>
<dbReference type="EMBL" id="CP019327">
    <property type="protein sequence ID" value="APX95228.1"/>
    <property type="molecule type" value="Genomic_DNA"/>
</dbReference>
<dbReference type="InterPro" id="IPR000014">
    <property type="entry name" value="PAS"/>
</dbReference>
<evidence type="ECO:0000259" key="7">
    <source>
        <dbReference type="PROSITE" id="PS50112"/>
    </source>
</evidence>
<evidence type="ECO:0000313" key="10">
    <source>
        <dbReference type="EMBL" id="SIR30901.1"/>
    </source>
</evidence>
<dbReference type="GO" id="GO:0000155">
    <property type="term" value="F:phosphorelay sensor kinase activity"/>
    <property type="evidence" value="ECO:0007669"/>
    <property type="project" value="InterPro"/>
</dbReference>
<dbReference type="PRINTS" id="PR00344">
    <property type="entry name" value="BCTRLSENSOR"/>
</dbReference>
<reference evidence="9 12" key="1">
    <citation type="submission" date="2017-01" db="EMBL/GenBank/DDBJ databases">
        <title>Complete genome sequence of Haloterrigena daqingensis type strain (JX313T).</title>
        <authorList>
            <person name="Shuang W."/>
        </authorList>
    </citation>
    <scope>NUCLEOTIDE SEQUENCE [LARGE SCALE GENOMIC DNA]</scope>
    <source>
        <strain evidence="9 12">JX313</strain>
    </source>
</reference>
<dbReference type="SUPFAM" id="SSF55785">
    <property type="entry name" value="PYP-like sensor domain (PAS domain)"/>
    <property type="match status" value="3"/>
</dbReference>
<dbReference type="STRING" id="588898.BB347_00640"/>
<evidence type="ECO:0000313" key="12">
    <source>
        <dbReference type="Proteomes" id="UP000187321"/>
    </source>
</evidence>
<evidence type="ECO:0000313" key="11">
    <source>
        <dbReference type="Proteomes" id="UP000185687"/>
    </source>
</evidence>
<keyword evidence="4" id="KW-0808">Transferase</keyword>
<dbReference type="SMART" id="SM00091">
    <property type="entry name" value="PAS"/>
    <property type="match status" value="3"/>
</dbReference>
<dbReference type="CDD" id="cd00130">
    <property type="entry name" value="PAS"/>
    <property type="match status" value="2"/>
</dbReference>
<keyword evidence="11" id="KW-1185">Reference proteome</keyword>
<organism evidence="10 11">
    <name type="scientific">Natronorubrum daqingense</name>
    <dbReference type="NCBI Taxonomy" id="588898"/>
    <lineage>
        <taxon>Archaea</taxon>
        <taxon>Methanobacteriati</taxon>
        <taxon>Methanobacteriota</taxon>
        <taxon>Stenosarchaea group</taxon>
        <taxon>Halobacteria</taxon>
        <taxon>Halobacteriales</taxon>
        <taxon>Natrialbaceae</taxon>
        <taxon>Natronorubrum</taxon>
    </lineage>
</organism>
<dbReference type="FunFam" id="3.30.565.10:FF:000006">
    <property type="entry name" value="Sensor histidine kinase WalK"/>
    <property type="match status" value="1"/>
</dbReference>
<keyword evidence="3" id="KW-0597">Phosphoprotein</keyword>
<evidence type="ECO:0000259" key="8">
    <source>
        <dbReference type="PROSITE" id="PS50113"/>
    </source>
</evidence>
<evidence type="ECO:0000256" key="3">
    <source>
        <dbReference type="ARBA" id="ARBA00022553"/>
    </source>
</evidence>
<dbReference type="Pfam" id="PF08448">
    <property type="entry name" value="PAS_4"/>
    <property type="match status" value="3"/>
</dbReference>
<dbReference type="KEGG" id="hda:BB347_00640"/>
<dbReference type="Proteomes" id="UP000185687">
    <property type="component" value="Unassembled WGS sequence"/>
</dbReference>
<dbReference type="InterPro" id="IPR005467">
    <property type="entry name" value="His_kinase_dom"/>
</dbReference>
<evidence type="ECO:0000256" key="1">
    <source>
        <dbReference type="ARBA" id="ARBA00000085"/>
    </source>
</evidence>
<name>A0A1N6ZVW3_9EURY</name>
<feature type="domain" description="PAS" evidence="7">
    <location>
        <begin position="180"/>
        <end position="250"/>
    </location>
</feature>
<reference evidence="10 11" key="2">
    <citation type="submission" date="2017-01" db="EMBL/GenBank/DDBJ databases">
        <authorList>
            <person name="Mah S.A."/>
            <person name="Swanson W.J."/>
            <person name="Moy G.W."/>
            <person name="Vacquier V.D."/>
        </authorList>
    </citation>
    <scope>NUCLEOTIDE SEQUENCE [LARGE SCALE GENOMIC DNA]</scope>
    <source>
        <strain evidence="10 11">CGMCC 1.8909</strain>
    </source>
</reference>
<dbReference type="InterPro" id="IPR000700">
    <property type="entry name" value="PAS-assoc_C"/>
</dbReference>
<proteinExistence type="predicted"/>
<keyword evidence="5 9" id="KW-0418">Kinase</keyword>
<dbReference type="PROSITE" id="PS50113">
    <property type="entry name" value="PAC"/>
    <property type="match status" value="1"/>
</dbReference>
<dbReference type="SUPFAM" id="SSF55781">
    <property type="entry name" value="GAF domain-like"/>
    <property type="match status" value="2"/>
</dbReference>
<dbReference type="PROSITE" id="PS50109">
    <property type="entry name" value="HIS_KIN"/>
    <property type="match status" value="1"/>
</dbReference>
<gene>
    <name evidence="9" type="ORF">BB347_00640</name>
    <name evidence="10" type="ORF">SAMN05421809_0936</name>
</gene>
<dbReference type="SMART" id="SM00388">
    <property type="entry name" value="HisKA"/>
    <property type="match status" value="1"/>
</dbReference>